<dbReference type="PROSITE" id="PS51683">
    <property type="entry name" value="SAM_OMT_II"/>
    <property type="match status" value="1"/>
</dbReference>
<keyword evidence="8" id="KW-1185">Reference proteome</keyword>
<evidence type="ECO:0000256" key="3">
    <source>
        <dbReference type="ARBA" id="ARBA00022691"/>
    </source>
</evidence>
<dbReference type="SUPFAM" id="SSF53335">
    <property type="entry name" value="S-adenosyl-L-methionine-dependent methyltransferases"/>
    <property type="match status" value="1"/>
</dbReference>
<dbReference type="OrthoDB" id="16076at2759"/>
<evidence type="ECO:0000256" key="1">
    <source>
        <dbReference type="ARBA" id="ARBA00022603"/>
    </source>
</evidence>
<dbReference type="PANTHER" id="PTHR43712">
    <property type="entry name" value="PUTATIVE (AFU_ORTHOLOGUE AFUA_4G14580)-RELATED"/>
    <property type="match status" value="1"/>
</dbReference>
<dbReference type="PIRSF" id="PIRSF005739">
    <property type="entry name" value="O-mtase"/>
    <property type="match status" value="1"/>
</dbReference>
<gene>
    <name evidence="7" type="ORF">CYY_001155</name>
</gene>
<evidence type="ECO:0000259" key="5">
    <source>
        <dbReference type="Pfam" id="PF00891"/>
    </source>
</evidence>
<dbReference type="InterPro" id="IPR012967">
    <property type="entry name" value="COMT_dimerisation"/>
</dbReference>
<dbReference type="GO" id="GO:0046983">
    <property type="term" value="F:protein dimerization activity"/>
    <property type="evidence" value="ECO:0007669"/>
    <property type="project" value="InterPro"/>
</dbReference>
<evidence type="ECO:0000256" key="2">
    <source>
        <dbReference type="ARBA" id="ARBA00022679"/>
    </source>
</evidence>
<comment type="caution">
    <text evidence="7">The sequence shown here is derived from an EMBL/GenBank/DDBJ whole genome shotgun (WGS) entry which is preliminary data.</text>
</comment>
<feature type="domain" description="O-methyltransferase C-terminal" evidence="5">
    <location>
        <begin position="112"/>
        <end position="326"/>
    </location>
</feature>
<evidence type="ECO:0000256" key="4">
    <source>
        <dbReference type="PIRSR" id="PIRSR005739-1"/>
    </source>
</evidence>
<dbReference type="InterPro" id="IPR016461">
    <property type="entry name" value="COMT-like"/>
</dbReference>
<dbReference type="Gene3D" id="3.40.50.150">
    <property type="entry name" value="Vaccinia Virus protein VP39"/>
    <property type="match status" value="1"/>
</dbReference>
<dbReference type="EMBL" id="AJWJ01000026">
    <property type="protein sequence ID" value="KAF2077537.1"/>
    <property type="molecule type" value="Genomic_DNA"/>
</dbReference>
<dbReference type="InterPro" id="IPR029063">
    <property type="entry name" value="SAM-dependent_MTases_sf"/>
</dbReference>
<accession>A0A8J4V875</accession>
<dbReference type="Pfam" id="PF08100">
    <property type="entry name" value="Dimerisation"/>
    <property type="match status" value="1"/>
</dbReference>
<feature type="active site" description="Proton acceptor" evidence="4">
    <location>
        <position position="256"/>
    </location>
</feature>
<dbReference type="GO" id="GO:0032259">
    <property type="term" value="P:methylation"/>
    <property type="evidence" value="ECO:0007669"/>
    <property type="project" value="UniProtKB-KW"/>
</dbReference>
<name>A0A8J4V875_9MYCE</name>
<dbReference type="InterPro" id="IPR001077">
    <property type="entry name" value="COMT_C"/>
</dbReference>
<dbReference type="Gene3D" id="1.10.10.10">
    <property type="entry name" value="Winged helix-like DNA-binding domain superfamily/Winged helix DNA-binding domain"/>
    <property type="match status" value="1"/>
</dbReference>
<evidence type="ECO:0000259" key="6">
    <source>
        <dbReference type="Pfam" id="PF08100"/>
    </source>
</evidence>
<organism evidence="7 8">
    <name type="scientific">Polysphondylium violaceum</name>
    <dbReference type="NCBI Taxonomy" id="133409"/>
    <lineage>
        <taxon>Eukaryota</taxon>
        <taxon>Amoebozoa</taxon>
        <taxon>Evosea</taxon>
        <taxon>Eumycetozoa</taxon>
        <taxon>Dictyostelia</taxon>
        <taxon>Dictyosteliales</taxon>
        <taxon>Dictyosteliaceae</taxon>
        <taxon>Polysphondylium</taxon>
    </lineage>
</organism>
<dbReference type="SUPFAM" id="SSF46785">
    <property type="entry name" value="Winged helix' DNA-binding domain"/>
    <property type="match status" value="1"/>
</dbReference>
<dbReference type="PANTHER" id="PTHR43712:SF2">
    <property type="entry name" value="O-METHYLTRANSFERASE CICE"/>
    <property type="match status" value="1"/>
</dbReference>
<evidence type="ECO:0000313" key="7">
    <source>
        <dbReference type="EMBL" id="KAF2077537.1"/>
    </source>
</evidence>
<keyword evidence="2" id="KW-0808">Transferase</keyword>
<dbReference type="Pfam" id="PF00891">
    <property type="entry name" value="Methyltransf_2"/>
    <property type="match status" value="1"/>
</dbReference>
<keyword evidence="3" id="KW-0949">S-adenosyl-L-methionine</keyword>
<dbReference type="InterPro" id="IPR036390">
    <property type="entry name" value="WH_DNA-bd_sf"/>
</dbReference>
<proteinExistence type="predicted"/>
<keyword evidence="1" id="KW-0489">Methyltransferase</keyword>
<reference evidence="7" key="1">
    <citation type="submission" date="2020-01" db="EMBL/GenBank/DDBJ databases">
        <title>Development of genomics and gene disruption for Polysphondylium violaceum indicates a role for the polyketide synthase stlB in stalk morphogenesis.</title>
        <authorList>
            <person name="Narita B."/>
            <person name="Kawabe Y."/>
            <person name="Kin K."/>
            <person name="Saito T."/>
            <person name="Gibbs R."/>
            <person name="Kuspa A."/>
            <person name="Muzny D."/>
            <person name="Queller D."/>
            <person name="Richards S."/>
            <person name="Strassman J."/>
            <person name="Sucgang R."/>
            <person name="Worley K."/>
            <person name="Schaap P."/>
        </authorList>
    </citation>
    <scope>NUCLEOTIDE SEQUENCE</scope>
    <source>
        <strain evidence="7">QSvi11</strain>
    </source>
</reference>
<dbReference type="AlphaFoldDB" id="A0A8J4V875"/>
<evidence type="ECO:0000313" key="8">
    <source>
        <dbReference type="Proteomes" id="UP000695562"/>
    </source>
</evidence>
<evidence type="ECO:0008006" key="9">
    <source>
        <dbReference type="Google" id="ProtNLM"/>
    </source>
</evidence>
<sequence length="350" mass="40475">MELPHLNDLEVQKEIMDVANGYWKSRALQYVIENNVAHHLVNGPKSSFTIAKEIGVNPDFLYRTMRALSCLGIFKEEEDYGVFSQNRKSYFLTQDGVNGFAHISNSIYYQAWGSLGESIKHGEARGLQSIGYDGLWDIDKRNPEFHEIFMNAMSNFTNQLMPYLLKETDFSCFDIVCDLGGSHGLFVLNILKQFPTVKKGINFDLPLVISQNKQLLTESRESEFENNVLSRFQEEPGNFFQQVPEADCFIMKMIFHDWKDKESIQILKSISKKMKPTSRIMIFDSVINVKNEPNYHVWLDLHMMHIANGRERSTSEWENIVEKAGLKIESLSIFSEKYTRTNGRIVLRTI</sequence>
<feature type="domain" description="O-methyltransferase dimerisation" evidence="6">
    <location>
        <begin position="16"/>
        <end position="93"/>
    </location>
</feature>
<dbReference type="InterPro" id="IPR036388">
    <property type="entry name" value="WH-like_DNA-bd_sf"/>
</dbReference>
<dbReference type="GO" id="GO:0008171">
    <property type="term" value="F:O-methyltransferase activity"/>
    <property type="evidence" value="ECO:0007669"/>
    <property type="project" value="InterPro"/>
</dbReference>
<protein>
    <recommendedName>
        <fullName evidence="9">O-methyltransferase domain-containing protein</fullName>
    </recommendedName>
</protein>
<dbReference type="Proteomes" id="UP000695562">
    <property type="component" value="Unassembled WGS sequence"/>
</dbReference>